<dbReference type="SUPFAM" id="SSF53067">
    <property type="entry name" value="Actin-like ATPase domain"/>
    <property type="match status" value="2"/>
</dbReference>
<keyword evidence="1 5" id="KW-1003">Cell membrane</keyword>
<keyword evidence="4 5" id="KW-0131">Cell cycle</keyword>
<comment type="subcellular location">
    <subcellularLocation>
        <location evidence="5">Cell membrane</location>
        <topology evidence="5">Peripheral membrane protein</topology>
        <orientation evidence="5">Cytoplasmic side</orientation>
    </subcellularLocation>
    <text evidence="5">Localizes to the Z ring in an FtsZ-dependent manner. Targeted to the membrane through a conserved C-terminal amphipathic helix.</text>
</comment>
<evidence type="ECO:0000313" key="7">
    <source>
        <dbReference type="EMBL" id="OGF83035.1"/>
    </source>
</evidence>
<dbReference type="PANTHER" id="PTHR32432">
    <property type="entry name" value="CELL DIVISION PROTEIN FTSA-RELATED"/>
    <property type="match status" value="1"/>
</dbReference>
<reference evidence="7 8" key="1">
    <citation type="journal article" date="2016" name="Nat. Commun.">
        <title>Thousands of microbial genomes shed light on interconnected biogeochemical processes in an aquifer system.</title>
        <authorList>
            <person name="Anantharaman K."/>
            <person name="Brown C.T."/>
            <person name="Hug L.A."/>
            <person name="Sharon I."/>
            <person name="Castelle C.J."/>
            <person name="Probst A.J."/>
            <person name="Thomas B.C."/>
            <person name="Singh A."/>
            <person name="Wilkins M.J."/>
            <person name="Karaoz U."/>
            <person name="Brodie E.L."/>
            <person name="Williams K.H."/>
            <person name="Hubbard S.S."/>
            <person name="Banfield J.F."/>
        </authorList>
    </citation>
    <scope>NUCLEOTIDE SEQUENCE [LARGE SCALE GENOMIC DNA]</scope>
</reference>
<dbReference type="EMBL" id="MFIE01000007">
    <property type="protein sequence ID" value="OGF83035.1"/>
    <property type="molecule type" value="Genomic_DNA"/>
</dbReference>
<dbReference type="SMART" id="SM00842">
    <property type="entry name" value="FtsA"/>
    <property type="match status" value="1"/>
</dbReference>
<protein>
    <recommendedName>
        <fullName evidence="5">Cell division protein FtsA</fullName>
    </recommendedName>
</protein>
<name>A0A1F5X518_9BACT</name>
<evidence type="ECO:0000256" key="5">
    <source>
        <dbReference type="HAMAP-Rule" id="MF_02033"/>
    </source>
</evidence>
<dbReference type="PANTHER" id="PTHR32432:SF4">
    <property type="entry name" value="CELL DIVISION PROTEIN FTSA"/>
    <property type="match status" value="1"/>
</dbReference>
<dbReference type="GO" id="GO:0009898">
    <property type="term" value="C:cytoplasmic side of plasma membrane"/>
    <property type="evidence" value="ECO:0007669"/>
    <property type="project" value="UniProtKB-UniRule"/>
</dbReference>
<dbReference type="Pfam" id="PF02491">
    <property type="entry name" value="SHS2_FTSA"/>
    <property type="match status" value="1"/>
</dbReference>
<dbReference type="InterPro" id="IPR003494">
    <property type="entry name" value="SHS2_FtsA"/>
</dbReference>
<accession>A0A1F5X518</accession>
<proteinExistence type="inferred from homology"/>
<dbReference type="InterPro" id="IPR043129">
    <property type="entry name" value="ATPase_NBD"/>
</dbReference>
<dbReference type="PIRSF" id="PIRSF003101">
    <property type="entry name" value="FtsA"/>
    <property type="match status" value="1"/>
</dbReference>
<evidence type="ECO:0000256" key="3">
    <source>
        <dbReference type="ARBA" id="ARBA00023136"/>
    </source>
</evidence>
<organism evidence="7 8">
    <name type="scientific">Candidatus Giovannonibacteria bacterium RIFCSPLOWO2_01_FULL_46_13</name>
    <dbReference type="NCBI Taxonomy" id="1798352"/>
    <lineage>
        <taxon>Bacteria</taxon>
        <taxon>Candidatus Giovannoniibacteriota</taxon>
    </lineage>
</organism>
<dbReference type="AlphaFoldDB" id="A0A1F5X518"/>
<comment type="caution">
    <text evidence="7">The sequence shown here is derived from an EMBL/GenBank/DDBJ whole genome shotgun (WGS) entry which is preliminary data.</text>
</comment>
<dbReference type="Gene3D" id="3.30.420.40">
    <property type="match status" value="3"/>
</dbReference>
<dbReference type="GO" id="GO:0043093">
    <property type="term" value="P:FtsZ-dependent cytokinesis"/>
    <property type="evidence" value="ECO:0007669"/>
    <property type="project" value="UniProtKB-UniRule"/>
</dbReference>
<evidence type="ECO:0000256" key="1">
    <source>
        <dbReference type="ARBA" id="ARBA00022475"/>
    </source>
</evidence>
<evidence type="ECO:0000259" key="6">
    <source>
        <dbReference type="SMART" id="SM00842"/>
    </source>
</evidence>
<gene>
    <name evidence="5" type="primary">ftsA</name>
    <name evidence="7" type="ORF">A3B18_02475</name>
</gene>
<dbReference type="Pfam" id="PF14450">
    <property type="entry name" value="FtsA"/>
    <property type="match status" value="1"/>
</dbReference>
<dbReference type="Proteomes" id="UP000178684">
    <property type="component" value="Unassembled WGS sequence"/>
</dbReference>
<evidence type="ECO:0000313" key="8">
    <source>
        <dbReference type="Proteomes" id="UP000178684"/>
    </source>
</evidence>
<comment type="similarity">
    <text evidence="5">Belongs to the FtsA/MreB family.</text>
</comment>
<sequence length="388" mass="42008">MARNIVQVIDIGSHSIKALAAERKDSDTGIHILGASIVPTQGVRRGMVNSKELLAKRVRAAVEEVERFSGIPFKHAFLTFGTPALGFSKVRARVAIAQASGEVGPYDIERVIAQARPSSRDLQNKEILNTFGINYSIDSEISMRDPIGVRGENLEAEVMFITSLLKPLREIISAVEEAGVAIDDVIPAPLASARALLTSRQREAGAAVLDIGAETVDLAVIEENLPYSVAIFPLGGAHITNDIALGFQVSLDKAEEIKTTLKLPEDTAQAKKKLQNIMEARLEDMLELVENHLKKIGRQGLLPGGVVLSGGSSKIEGIDEFSKVTLHLPADLGRCDELDTGHKLQDPIWATAVGAALIGLDQENAPQQKRSTSMWRQKISTWLRSLIP</sequence>
<dbReference type="HAMAP" id="MF_02033">
    <property type="entry name" value="FtsA"/>
    <property type="match status" value="1"/>
</dbReference>
<dbReference type="NCBIfam" id="TIGR01174">
    <property type="entry name" value="ftsA"/>
    <property type="match status" value="1"/>
</dbReference>
<keyword evidence="2 5" id="KW-0132">Cell division</keyword>
<evidence type="ECO:0000256" key="2">
    <source>
        <dbReference type="ARBA" id="ARBA00022618"/>
    </source>
</evidence>
<feature type="domain" description="SHS2" evidence="6">
    <location>
        <begin position="6"/>
        <end position="196"/>
    </location>
</feature>
<dbReference type="InterPro" id="IPR050696">
    <property type="entry name" value="FtsA/MreB"/>
</dbReference>
<evidence type="ECO:0000256" key="4">
    <source>
        <dbReference type="ARBA" id="ARBA00023306"/>
    </source>
</evidence>
<comment type="function">
    <text evidence="5">Cell division protein that is involved in the assembly of the Z ring. May serve as a membrane anchor for the Z ring.</text>
</comment>
<keyword evidence="3 5" id="KW-0472">Membrane</keyword>
<dbReference type="GO" id="GO:0032153">
    <property type="term" value="C:cell division site"/>
    <property type="evidence" value="ECO:0007669"/>
    <property type="project" value="UniProtKB-UniRule"/>
</dbReference>
<comment type="subunit">
    <text evidence="5">Self-interacts. Interacts with FtsZ.</text>
</comment>
<dbReference type="InterPro" id="IPR020823">
    <property type="entry name" value="Cell_div_FtsA"/>
</dbReference>